<evidence type="ECO:0000256" key="2">
    <source>
        <dbReference type="ARBA" id="ARBA00023150"/>
    </source>
</evidence>
<dbReference type="Pfam" id="PF02634">
    <property type="entry name" value="FdhD-NarQ"/>
    <property type="match status" value="1"/>
</dbReference>
<dbReference type="HAMAP" id="MF_00187">
    <property type="entry name" value="FdhD"/>
    <property type="match status" value="1"/>
</dbReference>
<comment type="function">
    <text evidence="3">Required for formate dehydrogenase (FDH) activity. Acts as a sulfur carrier protein that transfers sulfur from IscS to the molybdenum cofactor prior to its insertion into FDH.</text>
</comment>
<reference evidence="4 5" key="1">
    <citation type="submission" date="2020-08" db="EMBL/GenBank/DDBJ databases">
        <title>Genomic Encyclopedia of Type Strains, Phase IV (KMG-IV): sequencing the most valuable type-strain genomes for metagenomic binning, comparative biology and taxonomic classification.</title>
        <authorList>
            <person name="Goeker M."/>
        </authorList>
    </citation>
    <scope>NUCLEOTIDE SEQUENCE [LARGE SCALE GENOMIC DNA]</scope>
    <source>
        <strain evidence="4 5">DSM 105137</strain>
    </source>
</reference>
<dbReference type="SUPFAM" id="SSF53927">
    <property type="entry name" value="Cytidine deaminase-like"/>
    <property type="match status" value="1"/>
</dbReference>
<proteinExistence type="inferred from homology"/>
<dbReference type="InterPro" id="IPR016193">
    <property type="entry name" value="Cytidine_deaminase-like"/>
</dbReference>
<protein>
    <recommendedName>
        <fullName evidence="3">Sulfur carrier protein FdhD</fullName>
    </recommendedName>
</protein>
<dbReference type="NCBIfam" id="TIGR00129">
    <property type="entry name" value="fdhD_narQ"/>
    <property type="match status" value="1"/>
</dbReference>
<feature type="active site" description="Cysteine persulfide intermediate" evidence="3">
    <location>
        <position position="114"/>
    </location>
</feature>
<dbReference type="EMBL" id="JACIFF010000001">
    <property type="protein sequence ID" value="MBB4077408.1"/>
    <property type="molecule type" value="Genomic_DNA"/>
</dbReference>
<comment type="subcellular location">
    <subcellularLocation>
        <location evidence="3">Cytoplasm</location>
    </subcellularLocation>
</comment>
<dbReference type="Proteomes" id="UP000576209">
    <property type="component" value="Unassembled WGS sequence"/>
</dbReference>
<comment type="similarity">
    <text evidence="3">Belongs to the FdhD family.</text>
</comment>
<evidence type="ECO:0000256" key="3">
    <source>
        <dbReference type="HAMAP-Rule" id="MF_00187"/>
    </source>
</evidence>
<keyword evidence="5" id="KW-1185">Reference proteome</keyword>
<keyword evidence="2 3" id="KW-0501">Molybdenum cofactor biosynthesis</keyword>
<evidence type="ECO:0000313" key="4">
    <source>
        <dbReference type="EMBL" id="MBB4077408.1"/>
    </source>
</evidence>
<keyword evidence="1 3" id="KW-0963">Cytoplasm</keyword>
<name>A0A840E5L2_9BACT</name>
<accession>A0A840E5L2</accession>
<dbReference type="GO" id="GO:0005737">
    <property type="term" value="C:cytoplasm"/>
    <property type="evidence" value="ECO:0007669"/>
    <property type="project" value="UniProtKB-SubCell"/>
</dbReference>
<dbReference type="Gene3D" id="3.40.140.10">
    <property type="entry name" value="Cytidine Deaminase, domain 2"/>
    <property type="match status" value="1"/>
</dbReference>
<evidence type="ECO:0000256" key="1">
    <source>
        <dbReference type="ARBA" id="ARBA00022490"/>
    </source>
</evidence>
<dbReference type="InterPro" id="IPR003786">
    <property type="entry name" value="FdhD"/>
</dbReference>
<dbReference type="GO" id="GO:0006777">
    <property type="term" value="P:Mo-molybdopterin cofactor biosynthetic process"/>
    <property type="evidence" value="ECO:0007669"/>
    <property type="project" value="UniProtKB-UniRule"/>
</dbReference>
<dbReference type="AlphaFoldDB" id="A0A840E5L2"/>
<comment type="caution">
    <text evidence="4">The sequence shown here is derived from an EMBL/GenBank/DDBJ whole genome shotgun (WGS) entry which is preliminary data.</text>
</comment>
<dbReference type="PANTHER" id="PTHR30592:SF1">
    <property type="entry name" value="SULFUR CARRIER PROTEIN FDHD"/>
    <property type="match status" value="1"/>
</dbReference>
<evidence type="ECO:0000313" key="5">
    <source>
        <dbReference type="Proteomes" id="UP000576209"/>
    </source>
</evidence>
<sequence length="278" mass="30235">MAISSLTGCKEKPILKFSDGRFHAVADWVAEEEPLEIRVTHRGRSRAVAITMRTPGNDTDLALGFLFTEGLLPPGQQLGGGAREQANSVEMQWPAELPLELARVERHSYTSSSCGVCGKTSLEMVYNALPFPQDPQQMSVAPELLYQLPDRLRRAQQLFDATGGIHAAGLFDTEGTLIHFAEDVGRHNALDKLIGYGYRHDLLPLTDRLLLLSGRASFELLQKAAMAGIPFVASVGAPSSLAVELAEDQGITLCGFLKGNGFNCYTHAERIAQPNGKF</sequence>
<dbReference type="PIRSF" id="PIRSF015626">
    <property type="entry name" value="FdhD"/>
    <property type="match status" value="1"/>
</dbReference>
<dbReference type="GO" id="GO:0097163">
    <property type="term" value="F:sulfur carrier activity"/>
    <property type="evidence" value="ECO:0007669"/>
    <property type="project" value="UniProtKB-UniRule"/>
</dbReference>
<dbReference type="PANTHER" id="PTHR30592">
    <property type="entry name" value="FORMATE DEHYDROGENASE"/>
    <property type="match status" value="1"/>
</dbReference>
<dbReference type="Gene3D" id="3.10.20.10">
    <property type="match status" value="1"/>
</dbReference>
<organism evidence="4 5">
    <name type="scientific">Neolewinella aquimaris</name>
    <dbReference type="NCBI Taxonomy" id="1835722"/>
    <lineage>
        <taxon>Bacteria</taxon>
        <taxon>Pseudomonadati</taxon>
        <taxon>Bacteroidota</taxon>
        <taxon>Saprospiria</taxon>
        <taxon>Saprospirales</taxon>
        <taxon>Lewinellaceae</taxon>
        <taxon>Neolewinella</taxon>
    </lineage>
</organism>
<dbReference type="RefSeq" id="WP_183493672.1">
    <property type="nucleotide sequence ID" value="NZ_JACIFF010000001.1"/>
</dbReference>
<gene>
    <name evidence="3" type="primary">fdhD</name>
    <name evidence="4" type="ORF">GGR28_000009</name>
</gene>
<dbReference type="GO" id="GO:0016783">
    <property type="term" value="F:sulfurtransferase activity"/>
    <property type="evidence" value="ECO:0007669"/>
    <property type="project" value="InterPro"/>
</dbReference>
<comment type="caution">
    <text evidence="3">Lacks conserved residue(s) required for the propagation of feature annotation.</text>
</comment>